<dbReference type="CDD" id="cd00082">
    <property type="entry name" value="HisKA"/>
    <property type="match status" value="1"/>
</dbReference>
<gene>
    <name evidence="4" type="ORF">FHT01_000065</name>
</gene>
<dbReference type="SUPFAM" id="SSF47384">
    <property type="entry name" value="Homodimeric domain of signal transducing histidine kinase"/>
    <property type="match status" value="1"/>
</dbReference>
<dbReference type="Gene3D" id="1.10.287.130">
    <property type="match status" value="1"/>
</dbReference>
<dbReference type="InterPro" id="IPR036097">
    <property type="entry name" value="HisK_dim/P_sf"/>
</dbReference>
<dbReference type="RefSeq" id="WP_140047754.1">
    <property type="nucleotide sequence ID" value="NZ_BAAAEV010000001.1"/>
</dbReference>
<keyword evidence="4" id="KW-0808">Transferase</keyword>
<reference evidence="4 5" key="1">
    <citation type="submission" date="2020-03" db="EMBL/GenBank/DDBJ databases">
        <title>Genomic Encyclopedia of Type Strains, Phase IV (KMG-IV): sequencing the most valuable type-strain genomes for metagenomic binning, comparative biology and taxonomic classification.</title>
        <authorList>
            <person name="Goeker M."/>
        </authorList>
    </citation>
    <scope>NUCLEOTIDE SEQUENCE [LARGE SCALE GENOMIC DNA]</scope>
    <source>
        <strain evidence="4 5">DSM 22753</strain>
    </source>
</reference>
<organism evidence="4 5">
    <name type="scientific">Sphingomonas japonica</name>
    <dbReference type="NCBI Taxonomy" id="511662"/>
    <lineage>
        <taxon>Bacteria</taxon>
        <taxon>Pseudomonadati</taxon>
        <taxon>Pseudomonadota</taxon>
        <taxon>Alphaproteobacteria</taxon>
        <taxon>Sphingomonadales</taxon>
        <taxon>Sphingomonadaceae</taxon>
        <taxon>Sphingomonas</taxon>
    </lineage>
</organism>
<comment type="caution">
    <text evidence="4">The sequence shown here is derived from an EMBL/GenBank/DDBJ whole genome shotgun (WGS) entry which is preliminary data.</text>
</comment>
<sequence>MRFDDTLKTVLAADTATPFGAQATWRQLVDLVGRGPRSVDPQALIRLGELRARVPEAVRLASARALEHARPPRALMMVFLDDSFAVSAPLLRTARLDADDWIALLPSLRPGQRAILRHRRDLPGDVVRALDSFGPIDFVLGDSSPQPALAAAAPDDPQAMRGMRLPDGFLALGEAAFGSPPLDAATGPFRIADVVARIDAHRGAEGGRIERRSRRRVRGDIALFRFETDATGLLRWIDGADRAPLIGLSIARPSALAQTDGGVIGAFRQRAAFRDARLEIGGVSPVAGSWRISGVPVFDPRTGRFTGYRGNARRPRAEEGIPRPAIAADSLRQLVHELRTPANAIAGFAEMIDTQLLGPVPEVYRGYAAEIRRNIGDLLGAIDDLDLAARIEGSALSLSPGRVAVRALVEHVVGDLGPLSALRGAHLLIGPGEVLADADARTLERLLARMIATVLSAATRDEEIAITLEGGGEHAGTVRVDLPAALRGRSLDALCAIEDEVQDGSLLGTGFAFRLVANLARELGGSFAVEPDGLTLTLPVADSDAMDRATPESR</sequence>
<keyword evidence="4" id="KW-0418">Kinase</keyword>
<proteinExistence type="predicted"/>
<dbReference type="EMBL" id="JAASQP010000001">
    <property type="protein sequence ID" value="NIJ22523.1"/>
    <property type="molecule type" value="Genomic_DNA"/>
</dbReference>
<evidence type="ECO:0000256" key="2">
    <source>
        <dbReference type="ARBA" id="ARBA00012438"/>
    </source>
</evidence>
<dbReference type="GO" id="GO:0016301">
    <property type="term" value="F:kinase activity"/>
    <property type="evidence" value="ECO:0007669"/>
    <property type="project" value="UniProtKB-KW"/>
</dbReference>
<dbReference type="Proteomes" id="UP000788153">
    <property type="component" value="Unassembled WGS sequence"/>
</dbReference>
<evidence type="ECO:0000256" key="1">
    <source>
        <dbReference type="ARBA" id="ARBA00000085"/>
    </source>
</evidence>
<evidence type="ECO:0000313" key="4">
    <source>
        <dbReference type="EMBL" id="NIJ22523.1"/>
    </source>
</evidence>
<dbReference type="Pfam" id="PF00512">
    <property type="entry name" value="HisKA"/>
    <property type="match status" value="1"/>
</dbReference>
<evidence type="ECO:0000313" key="5">
    <source>
        <dbReference type="Proteomes" id="UP000788153"/>
    </source>
</evidence>
<accession>A0ABX0TW23</accession>
<comment type="catalytic activity">
    <reaction evidence="1">
        <text>ATP + protein L-histidine = ADP + protein N-phospho-L-histidine.</text>
        <dbReference type="EC" id="2.7.13.3"/>
    </reaction>
</comment>
<dbReference type="SMART" id="SM00388">
    <property type="entry name" value="HisKA"/>
    <property type="match status" value="1"/>
</dbReference>
<dbReference type="InterPro" id="IPR003661">
    <property type="entry name" value="HisK_dim/P_dom"/>
</dbReference>
<name>A0ABX0TW23_9SPHN</name>
<dbReference type="EC" id="2.7.13.3" evidence="2"/>
<evidence type="ECO:0000259" key="3">
    <source>
        <dbReference type="SMART" id="SM00388"/>
    </source>
</evidence>
<keyword evidence="5" id="KW-1185">Reference proteome</keyword>
<protein>
    <recommendedName>
        <fullName evidence="2">histidine kinase</fullName>
        <ecNumber evidence="2">2.7.13.3</ecNumber>
    </recommendedName>
</protein>
<feature type="domain" description="Signal transduction histidine kinase dimerisation/phosphoacceptor" evidence="3">
    <location>
        <begin position="326"/>
        <end position="394"/>
    </location>
</feature>